<comment type="catalytic activity">
    <reaction evidence="8">
        <text>2 cob(II)yrinate a,c diamide + reduced [electron-transfer flavoprotein] + 2 ATP = 2 adenosylcob(III)yrinate a,c-diamide + 2 triphosphate + oxidized [electron-transfer flavoprotein] + 3 H(+)</text>
        <dbReference type="Rhea" id="RHEA:11528"/>
        <dbReference type="Rhea" id="RHEA-COMP:10685"/>
        <dbReference type="Rhea" id="RHEA-COMP:10686"/>
        <dbReference type="ChEBI" id="CHEBI:15378"/>
        <dbReference type="ChEBI" id="CHEBI:18036"/>
        <dbReference type="ChEBI" id="CHEBI:30616"/>
        <dbReference type="ChEBI" id="CHEBI:57692"/>
        <dbReference type="ChEBI" id="CHEBI:58307"/>
        <dbReference type="ChEBI" id="CHEBI:58503"/>
        <dbReference type="ChEBI" id="CHEBI:58537"/>
        <dbReference type="EC" id="2.5.1.17"/>
    </reaction>
</comment>
<comment type="function">
    <text evidence="4">Required for both de novo synthesis of the corrin ring for the assimilation of exogenous corrinoids. Participates in the adenosylation of a variety of incomplete and complete corrinoids.</text>
</comment>
<evidence type="ECO:0000313" key="11">
    <source>
        <dbReference type="Proteomes" id="UP000245959"/>
    </source>
</evidence>
<dbReference type="GO" id="GO:0005524">
    <property type="term" value="F:ATP binding"/>
    <property type="evidence" value="ECO:0007669"/>
    <property type="project" value="InterPro"/>
</dbReference>
<evidence type="ECO:0000256" key="7">
    <source>
        <dbReference type="ARBA" id="ARBA00033354"/>
    </source>
</evidence>
<dbReference type="PANTHER" id="PTHR46638:SF1">
    <property type="entry name" value="CORRINOID ADENOSYLTRANSFERASE"/>
    <property type="match status" value="1"/>
</dbReference>
<dbReference type="EMBL" id="QEKH01000029">
    <property type="protein sequence ID" value="PVY38016.1"/>
    <property type="molecule type" value="Genomic_DNA"/>
</dbReference>
<keyword evidence="10" id="KW-0808">Transferase</keyword>
<dbReference type="SUPFAM" id="SSF52540">
    <property type="entry name" value="P-loop containing nucleoside triphosphate hydrolases"/>
    <property type="match status" value="1"/>
</dbReference>
<dbReference type="EC" id="2.5.1.17" evidence="3"/>
<evidence type="ECO:0000256" key="5">
    <source>
        <dbReference type="ARBA" id="ARBA00031529"/>
    </source>
</evidence>
<name>A0A2U1ANN3_9BACT</name>
<comment type="similarity">
    <text evidence="2">Belongs to the Cob(I)alamin adenosyltransferase family.</text>
</comment>
<dbReference type="AlphaFoldDB" id="A0A2U1ANN3"/>
<dbReference type="GO" id="GO:0009236">
    <property type="term" value="P:cobalamin biosynthetic process"/>
    <property type="evidence" value="ECO:0007669"/>
    <property type="project" value="InterPro"/>
</dbReference>
<evidence type="ECO:0000256" key="8">
    <source>
        <dbReference type="ARBA" id="ARBA00048555"/>
    </source>
</evidence>
<dbReference type="RefSeq" id="WP_116885247.1">
    <property type="nucleotide sequence ID" value="NZ_CABMMC010000042.1"/>
</dbReference>
<evidence type="ECO:0000256" key="3">
    <source>
        <dbReference type="ARBA" id="ARBA00012454"/>
    </source>
</evidence>
<comment type="caution">
    <text evidence="10">The sequence shown here is derived from an EMBL/GenBank/DDBJ whole genome shotgun (WGS) entry which is preliminary data.</text>
</comment>
<keyword evidence="11" id="KW-1185">Reference proteome</keyword>
<dbReference type="InterPro" id="IPR003724">
    <property type="entry name" value="CblAdoTrfase_CobA"/>
</dbReference>
<dbReference type="InterPro" id="IPR027417">
    <property type="entry name" value="P-loop_NTPase"/>
</dbReference>
<dbReference type="Pfam" id="PF02572">
    <property type="entry name" value="CobA_CobO_BtuR"/>
    <property type="match status" value="1"/>
</dbReference>
<evidence type="ECO:0000256" key="6">
    <source>
        <dbReference type="ARBA" id="ARBA00033334"/>
    </source>
</evidence>
<sequence>MLNEKDRDAGLLFNLTGDGKGKTSGALGMTVRALGWGWRVAVVQFMKGDRETGERSFFRTRFPEMIFEQYGLGLLSRPGDHAGMAQRGWARAGELLAEFPGELLVLDELNNALAHGFVDLDEALDALKHRREALNVIVTGRYAPPELVELSDLVSEIREIKHPYRRGIPARKGLDY</sequence>
<dbReference type="PANTHER" id="PTHR46638">
    <property type="entry name" value="CORRINOID ADENOSYLTRANSFERASE"/>
    <property type="match status" value="1"/>
</dbReference>
<evidence type="ECO:0000256" key="2">
    <source>
        <dbReference type="ARBA" id="ARBA00007487"/>
    </source>
</evidence>
<dbReference type="Proteomes" id="UP000245959">
    <property type="component" value="Unassembled WGS sequence"/>
</dbReference>
<dbReference type="GO" id="GO:0008817">
    <property type="term" value="F:corrinoid adenosyltransferase activity"/>
    <property type="evidence" value="ECO:0007669"/>
    <property type="project" value="UniProtKB-EC"/>
</dbReference>
<evidence type="ECO:0000256" key="1">
    <source>
        <dbReference type="ARBA" id="ARBA00005121"/>
    </source>
</evidence>
<comment type="catalytic activity">
    <reaction evidence="9">
        <text>2 cob(II)alamin + reduced [electron-transfer flavoprotein] + 2 ATP = 2 adenosylcob(III)alamin + 2 triphosphate + oxidized [electron-transfer flavoprotein] + 3 H(+)</text>
        <dbReference type="Rhea" id="RHEA:28671"/>
        <dbReference type="Rhea" id="RHEA-COMP:10685"/>
        <dbReference type="Rhea" id="RHEA-COMP:10686"/>
        <dbReference type="ChEBI" id="CHEBI:15378"/>
        <dbReference type="ChEBI" id="CHEBI:16304"/>
        <dbReference type="ChEBI" id="CHEBI:18036"/>
        <dbReference type="ChEBI" id="CHEBI:18408"/>
        <dbReference type="ChEBI" id="CHEBI:30616"/>
        <dbReference type="ChEBI" id="CHEBI:57692"/>
        <dbReference type="ChEBI" id="CHEBI:58307"/>
        <dbReference type="EC" id="2.5.1.17"/>
    </reaction>
</comment>
<gene>
    <name evidence="10" type="ORF">C8D82_12938</name>
</gene>
<dbReference type="GeneID" id="78296526"/>
<evidence type="ECO:0000313" key="10">
    <source>
        <dbReference type="EMBL" id="PVY38016.1"/>
    </source>
</evidence>
<accession>A0A2U1ANN3</accession>
<protein>
    <recommendedName>
        <fullName evidence="3">corrinoid adenosyltransferase</fullName>
        <ecNumber evidence="3">2.5.1.17</ecNumber>
    </recommendedName>
    <alternativeName>
        <fullName evidence="5">Cob(II)alamin adenosyltransferase</fullName>
    </alternativeName>
    <alternativeName>
        <fullName evidence="7">Cob(II)yrinic acid a,c-diamide adenosyltransferase</fullName>
    </alternativeName>
    <alternativeName>
        <fullName evidence="6">Cobinamide/cobalamin adenosyltransferase</fullName>
    </alternativeName>
</protein>
<evidence type="ECO:0000256" key="9">
    <source>
        <dbReference type="ARBA" id="ARBA00048692"/>
    </source>
</evidence>
<reference evidence="10 11" key="1">
    <citation type="submission" date="2018-04" db="EMBL/GenBank/DDBJ databases">
        <title>Genomic Encyclopedia of Type Strains, Phase IV (KMG-IV): sequencing the most valuable type-strain genomes for metagenomic binning, comparative biology and taxonomic classification.</title>
        <authorList>
            <person name="Goeker M."/>
        </authorList>
    </citation>
    <scope>NUCLEOTIDE SEQUENCE [LARGE SCALE GENOMIC DNA]</scope>
    <source>
        <strain evidence="10 11">DSM 14823</strain>
    </source>
</reference>
<dbReference type="PIRSF" id="PIRSF015617">
    <property type="entry name" value="Adensltrnsf_CobA"/>
    <property type="match status" value="1"/>
</dbReference>
<proteinExistence type="inferred from homology"/>
<dbReference type="Gene3D" id="3.40.50.300">
    <property type="entry name" value="P-loop containing nucleotide triphosphate hydrolases"/>
    <property type="match status" value="1"/>
</dbReference>
<comment type="pathway">
    <text evidence="1">Cofactor biosynthesis; adenosylcobalamin biosynthesis; adenosylcobalamin from cob(II)yrinate a,c-diamide: step 2/7.</text>
</comment>
<evidence type="ECO:0000256" key="4">
    <source>
        <dbReference type="ARBA" id="ARBA00024929"/>
    </source>
</evidence>
<organism evidence="10 11">
    <name type="scientific">Victivallis vadensis</name>
    <dbReference type="NCBI Taxonomy" id="172901"/>
    <lineage>
        <taxon>Bacteria</taxon>
        <taxon>Pseudomonadati</taxon>
        <taxon>Lentisphaerota</taxon>
        <taxon>Lentisphaeria</taxon>
        <taxon>Victivallales</taxon>
        <taxon>Victivallaceae</taxon>
        <taxon>Victivallis</taxon>
    </lineage>
</organism>
<dbReference type="OrthoDB" id="9810309at2"/>